<dbReference type="Proteomes" id="UP000006015">
    <property type="component" value="Unassembled WGS sequence"/>
</dbReference>
<organism evidence="1 2">
    <name type="scientific">Corynebacterium ammoniagenes DSM 20306</name>
    <dbReference type="NCBI Taxonomy" id="649754"/>
    <lineage>
        <taxon>Bacteria</taxon>
        <taxon>Bacillati</taxon>
        <taxon>Actinomycetota</taxon>
        <taxon>Actinomycetes</taxon>
        <taxon>Mycobacteriales</taxon>
        <taxon>Corynebacteriaceae</taxon>
        <taxon>Corynebacterium</taxon>
    </lineage>
</organism>
<accession>A0ABP2IGU3</accession>
<evidence type="ECO:0000313" key="1">
    <source>
        <dbReference type="EMBL" id="EFG82746.1"/>
    </source>
</evidence>
<name>A0ABP2IGU3_CORAM</name>
<sequence>MLRYETLSFAAVVSKSPAHSSFRTSSIVGISDANYADVIYSPAAQG</sequence>
<dbReference type="EMBL" id="ADNS01000001">
    <property type="protein sequence ID" value="EFG82746.1"/>
    <property type="molecule type" value="Genomic_DNA"/>
</dbReference>
<reference evidence="1 2" key="1">
    <citation type="submission" date="2010-04" db="EMBL/GenBank/DDBJ databases">
        <authorList>
            <person name="Weinstock G."/>
            <person name="Sodergren E."/>
            <person name="Clifton S."/>
            <person name="Fulton L."/>
            <person name="Fulton B."/>
            <person name="Courtney L."/>
            <person name="Fronick C."/>
            <person name="Harrison M."/>
            <person name="Strong C."/>
            <person name="Farmer C."/>
            <person name="Delahaunty K."/>
            <person name="Markovic C."/>
            <person name="Hall O."/>
            <person name="Minx P."/>
            <person name="Tomlinson C."/>
            <person name="Mitreva M."/>
            <person name="Hou S."/>
            <person name="Wollam A."/>
            <person name="Pepin K.H."/>
            <person name="Johnson M."/>
            <person name="Bhonagiri V."/>
            <person name="Zhang X."/>
            <person name="Suruliraj S."/>
            <person name="Warren W."/>
            <person name="Chinwalla A."/>
            <person name="Mardis E.R."/>
            <person name="Wilson R.K."/>
        </authorList>
    </citation>
    <scope>NUCLEOTIDE SEQUENCE [LARGE SCALE GENOMIC DNA]</scope>
    <source>
        <strain evidence="1 2">DSM 20306</strain>
    </source>
</reference>
<evidence type="ECO:0000313" key="2">
    <source>
        <dbReference type="Proteomes" id="UP000006015"/>
    </source>
</evidence>
<keyword evidence="2" id="KW-1185">Reference proteome</keyword>
<protein>
    <submittedName>
        <fullName evidence="1">Uncharacterized protein</fullName>
    </submittedName>
</protein>
<comment type="caution">
    <text evidence="1">The sequence shown here is derived from an EMBL/GenBank/DDBJ whole genome shotgun (WGS) entry which is preliminary data.</text>
</comment>
<gene>
    <name evidence="1" type="ORF">HMPREF0281_00276</name>
</gene>
<proteinExistence type="predicted"/>